<dbReference type="Gene3D" id="3.10.180.10">
    <property type="entry name" value="2,3-Dihydroxybiphenyl 1,2-Dioxygenase, domain 1"/>
    <property type="match status" value="2"/>
</dbReference>
<dbReference type="PANTHER" id="PTHR36110">
    <property type="entry name" value="RING-CLEAVING DIOXYGENASE MHQE-RELATED"/>
    <property type="match status" value="1"/>
</dbReference>
<dbReference type="AlphaFoldDB" id="A0A510J860"/>
<dbReference type="InterPro" id="IPR029068">
    <property type="entry name" value="Glyas_Bleomycin-R_OHBP_Dase"/>
</dbReference>
<dbReference type="SUPFAM" id="SSF54593">
    <property type="entry name" value="Glyoxalase/Bleomycin resistance protein/Dihydroxybiphenyl dioxygenase"/>
    <property type="match status" value="1"/>
</dbReference>
<reference evidence="2 3" key="1">
    <citation type="submission" date="2019-07" db="EMBL/GenBank/DDBJ databases">
        <title>Complete Genome Sequence of Leptotrichia goodfellowii Strain JCM 16774.</title>
        <authorList>
            <person name="Watanabe S."/>
            <person name="Cui L."/>
        </authorList>
    </citation>
    <scope>NUCLEOTIDE SEQUENCE [LARGE SCALE GENOMIC DNA]</scope>
    <source>
        <strain evidence="2 3">JCM16774</strain>
    </source>
</reference>
<accession>A0A510J860</accession>
<feature type="domain" description="VOC" evidence="1">
    <location>
        <begin position="5"/>
        <end position="131"/>
    </location>
</feature>
<dbReference type="InterPro" id="IPR037523">
    <property type="entry name" value="VOC_core"/>
</dbReference>
<dbReference type="Pfam" id="PF00903">
    <property type="entry name" value="Glyoxalase"/>
    <property type="match status" value="2"/>
</dbReference>
<dbReference type="Proteomes" id="UP000321606">
    <property type="component" value="Chromosome"/>
</dbReference>
<evidence type="ECO:0000313" key="3">
    <source>
        <dbReference type="Proteomes" id="UP000321606"/>
    </source>
</evidence>
<dbReference type="PANTHER" id="PTHR36110:SF4">
    <property type="entry name" value="RING-CLEAVING DIOXYGENASE MHQA-RELATED"/>
    <property type="match status" value="1"/>
</dbReference>
<dbReference type="RefSeq" id="WP_026736956.1">
    <property type="nucleotide sequence ID" value="NZ_AP019822.1"/>
</dbReference>
<dbReference type="InterPro" id="IPR004360">
    <property type="entry name" value="Glyas_Fos-R_dOase_dom"/>
</dbReference>
<gene>
    <name evidence="2" type="ORF">JCM16774_0274</name>
</gene>
<evidence type="ECO:0000313" key="2">
    <source>
        <dbReference type="EMBL" id="BBM35367.1"/>
    </source>
</evidence>
<dbReference type="InterPro" id="IPR052537">
    <property type="entry name" value="Extradiol_RC_dioxygenase"/>
</dbReference>
<name>A0A510J860_9FUSO</name>
<dbReference type="OrthoDB" id="9788468at2"/>
<protein>
    <submittedName>
        <fullName evidence="2">Glyoxalase family protein</fullName>
    </submittedName>
</protein>
<dbReference type="EMBL" id="AP019822">
    <property type="protein sequence ID" value="BBM35367.1"/>
    <property type="molecule type" value="Genomic_DNA"/>
</dbReference>
<sequence length="319" mass="37474">MNNTGLHHVSVLSSNAERAFYFYHHILGLKLILKTVNQDDPNMYHLFFGDETGRGGTEFTVFEMKGMKENRFGTNAIERTMFLVRSEKSLYFWEKRFDDFNVCHYGIETYNGQKILRFEDEDGQRLGLVYRKGELGEMEPFVAEDIPEEHAVLGIGDIHLRVRYTEPTQKILEKNYGFEKYDEITVNNLKVSLFRFKNSPFKHEIHIIEDKASEIQRLGVGGIHHIAFGVESVEDLKVLQKELEDKNVQNSGIIDREFIVSSYFREPNFNLFETATPLNKEKESFPEQGKQFHEIPLFLPEFLENRREEIERNVNYELK</sequence>
<dbReference type="STRING" id="714315.GCA_000516535_00288"/>
<dbReference type="PROSITE" id="PS51819">
    <property type="entry name" value="VOC"/>
    <property type="match status" value="2"/>
</dbReference>
<dbReference type="KEGG" id="lgo:JCM16774_0274"/>
<organism evidence="2 3">
    <name type="scientific">Pseudoleptotrichia goodfellowii</name>
    <dbReference type="NCBI Taxonomy" id="157692"/>
    <lineage>
        <taxon>Bacteria</taxon>
        <taxon>Fusobacteriati</taxon>
        <taxon>Fusobacteriota</taxon>
        <taxon>Fusobacteriia</taxon>
        <taxon>Fusobacteriales</taxon>
        <taxon>Leptotrichiaceae</taxon>
        <taxon>Pseudoleptotrichia</taxon>
    </lineage>
</organism>
<feature type="domain" description="VOC" evidence="1">
    <location>
        <begin position="154"/>
        <end position="277"/>
    </location>
</feature>
<evidence type="ECO:0000259" key="1">
    <source>
        <dbReference type="PROSITE" id="PS51819"/>
    </source>
</evidence>
<proteinExistence type="predicted"/>